<proteinExistence type="predicted"/>
<evidence type="ECO:0000256" key="1">
    <source>
        <dbReference type="SAM" id="MobiDB-lite"/>
    </source>
</evidence>
<dbReference type="EMBL" id="CP071090">
    <property type="protein sequence ID" value="QSQ28210.1"/>
    <property type="molecule type" value="Genomic_DNA"/>
</dbReference>
<feature type="compositionally biased region" description="Low complexity" evidence="1">
    <location>
        <begin position="15"/>
        <end position="32"/>
    </location>
</feature>
<name>A0ABX7PCK9_9BACT</name>
<protein>
    <submittedName>
        <fullName evidence="2">Uncharacterized protein</fullName>
    </submittedName>
</protein>
<evidence type="ECO:0000313" key="3">
    <source>
        <dbReference type="Proteomes" id="UP000662747"/>
    </source>
</evidence>
<keyword evidence="3" id="KW-1185">Reference proteome</keyword>
<accession>A0ABX7PCK9</accession>
<reference evidence="2 3" key="1">
    <citation type="submission" date="2021-02" db="EMBL/GenBank/DDBJ databases">
        <title>De Novo genome assembly of isolated myxobacteria.</title>
        <authorList>
            <person name="Stevens D.C."/>
        </authorList>
    </citation>
    <scope>NUCLEOTIDE SEQUENCE [LARGE SCALE GENOMIC DNA]</scope>
    <source>
        <strain evidence="3">SCPEA02</strain>
    </source>
</reference>
<organism evidence="2 3">
    <name type="scientific">Pyxidicoccus parkwayensis</name>
    <dbReference type="NCBI Taxonomy" id="2813578"/>
    <lineage>
        <taxon>Bacteria</taxon>
        <taxon>Pseudomonadati</taxon>
        <taxon>Myxococcota</taxon>
        <taxon>Myxococcia</taxon>
        <taxon>Myxococcales</taxon>
        <taxon>Cystobacterineae</taxon>
        <taxon>Myxococcaceae</taxon>
        <taxon>Pyxidicoccus</taxon>
    </lineage>
</organism>
<feature type="region of interest" description="Disordered" evidence="1">
    <location>
        <begin position="1"/>
        <end position="39"/>
    </location>
</feature>
<dbReference type="RefSeq" id="WP_206729723.1">
    <property type="nucleotide sequence ID" value="NZ_CP071090.1"/>
</dbReference>
<sequence>MWIEAIVMPRESPRPSRSLSRGGRGTRASAPSPALERRWRQAEGCEEGRRFRDAVLGFLQARHLMSAVRWVSEPGTLPQVTLHCTQGVLEQLRQAPEFEAGMSMRLEFLT</sequence>
<gene>
    <name evidence="2" type="ORF">JY651_22525</name>
</gene>
<dbReference type="Proteomes" id="UP000662747">
    <property type="component" value="Chromosome"/>
</dbReference>
<evidence type="ECO:0000313" key="2">
    <source>
        <dbReference type="EMBL" id="QSQ28210.1"/>
    </source>
</evidence>